<comment type="subunit">
    <text evidence="6">Component of the Mediator complex.</text>
</comment>
<comment type="similarity">
    <text evidence="2 6">Belongs to the Mediator complex subunit 10 family.</text>
</comment>
<dbReference type="OrthoDB" id="337270at2759"/>
<proteinExistence type="inferred from homology"/>
<dbReference type="AlphaFoldDB" id="A0A6A6UCL1"/>
<evidence type="ECO:0000313" key="8">
    <source>
        <dbReference type="Proteomes" id="UP000799302"/>
    </source>
</evidence>
<dbReference type="GO" id="GO:0003712">
    <property type="term" value="F:transcription coregulator activity"/>
    <property type="evidence" value="ECO:0007669"/>
    <property type="project" value="InterPro"/>
</dbReference>
<accession>A0A6A6UCL1</accession>
<dbReference type="Proteomes" id="UP000799302">
    <property type="component" value="Unassembled WGS sequence"/>
</dbReference>
<keyword evidence="3 6" id="KW-0805">Transcription regulation</keyword>
<comment type="subcellular location">
    <subcellularLocation>
        <location evidence="1 6">Nucleus</location>
    </subcellularLocation>
</comment>
<keyword evidence="4 6" id="KW-0804">Transcription</keyword>
<dbReference type="EMBL" id="MU004236">
    <property type="protein sequence ID" value="KAF2668848.1"/>
    <property type="molecule type" value="Genomic_DNA"/>
</dbReference>
<reference evidence="7" key="1">
    <citation type="journal article" date="2020" name="Stud. Mycol.">
        <title>101 Dothideomycetes genomes: a test case for predicting lifestyles and emergence of pathogens.</title>
        <authorList>
            <person name="Haridas S."/>
            <person name="Albert R."/>
            <person name="Binder M."/>
            <person name="Bloem J."/>
            <person name="Labutti K."/>
            <person name="Salamov A."/>
            <person name="Andreopoulos B."/>
            <person name="Baker S."/>
            <person name="Barry K."/>
            <person name="Bills G."/>
            <person name="Bluhm B."/>
            <person name="Cannon C."/>
            <person name="Castanera R."/>
            <person name="Culley D."/>
            <person name="Daum C."/>
            <person name="Ezra D."/>
            <person name="Gonzalez J."/>
            <person name="Henrissat B."/>
            <person name="Kuo A."/>
            <person name="Liang C."/>
            <person name="Lipzen A."/>
            <person name="Lutzoni F."/>
            <person name="Magnuson J."/>
            <person name="Mondo S."/>
            <person name="Nolan M."/>
            <person name="Ohm R."/>
            <person name="Pangilinan J."/>
            <person name="Park H.-J."/>
            <person name="Ramirez L."/>
            <person name="Alfaro M."/>
            <person name="Sun H."/>
            <person name="Tritt A."/>
            <person name="Yoshinaga Y."/>
            <person name="Zwiers L.-H."/>
            <person name="Turgeon B."/>
            <person name="Goodwin S."/>
            <person name="Spatafora J."/>
            <person name="Crous P."/>
            <person name="Grigoriev I."/>
        </authorList>
    </citation>
    <scope>NUCLEOTIDE SEQUENCE</scope>
    <source>
        <strain evidence="7">CBS 115976</strain>
    </source>
</reference>
<protein>
    <recommendedName>
        <fullName evidence="6">Mediator of RNA polymerase II transcription subunit 10</fullName>
    </recommendedName>
    <alternativeName>
        <fullName evidence="6">Mediator complex subunit 10</fullName>
    </alternativeName>
</protein>
<name>A0A6A6UCL1_9PEZI</name>
<dbReference type="InterPro" id="IPR019145">
    <property type="entry name" value="Mediator_Med10"/>
</dbReference>
<evidence type="ECO:0000256" key="6">
    <source>
        <dbReference type="RuleBase" id="RU364146"/>
    </source>
</evidence>
<evidence type="ECO:0000256" key="1">
    <source>
        <dbReference type="ARBA" id="ARBA00004123"/>
    </source>
</evidence>
<dbReference type="Pfam" id="PF09748">
    <property type="entry name" value="Med10"/>
    <property type="match status" value="1"/>
</dbReference>
<evidence type="ECO:0000256" key="2">
    <source>
        <dbReference type="ARBA" id="ARBA00005389"/>
    </source>
</evidence>
<dbReference type="GO" id="GO:0006357">
    <property type="term" value="P:regulation of transcription by RNA polymerase II"/>
    <property type="evidence" value="ECO:0007669"/>
    <property type="project" value="InterPro"/>
</dbReference>
<sequence length="142" mass="15901">MAPENRTHAAIDSELRAVVESLYNIIIQVYDHKGAPTEVALKDQISKLVASINQLLRLSKTSTVQIPPDVVQYIEQGRNPDIYMREFIELSMLHNQRLRGKMAAFGTFRDILAREMTGAIPALREDVERVVEHTGGTVKTGS</sequence>
<dbReference type="GO" id="GO:0016592">
    <property type="term" value="C:mediator complex"/>
    <property type="evidence" value="ECO:0007669"/>
    <property type="project" value="InterPro"/>
</dbReference>
<keyword evidence="8" id="KW-1185">Reference proteome</keyword>
<evidence type="ECO:0000256" key="4">
    <source>
        <dbReference type="ARBA" id="ARBA00023163"/>
    </source>
</evidence>
<keyword evidence="6" id="KW-0010">Activator</keyword>
<evidence type="ECO:0000313" key="7">
    <source>
        <dbReference type="EMBL" id="KAF2668848.1"/>
    </source>
</evidence>
<comment type="function">
    <text evidence="6">Component of the Mediator complex, a coactivator involved in the regulated transcription of nearly all RNA polymerase II-dependent genes. Mediator functions as a bridge to convey information from gene-specific regulatory proteins to the basal RNA polymerase II transcription machinery. Mediator is recruited to promoters by direct interactions with regulatory proteins and serves as a scaffold for the assembly of a functional preinitiation complex with RNA polymerase II and the general transcription factors.</text>
</comment>
<evidence type="ECO:0000256" key="5">
    <source>
        <dbReference type="ARBA" id="ARBA00023242"/>
    </source>
</evidence>
<keyword evidence="5 6" id="KW-0539">Nucleus</keyword>
<organism evidence="7 8">
    <name type="scientific">Microthyrium microscopicum</name>
    <dbReference type="NCBI Taxonomy" id="703497"/>
    <lineage>
        <taxon>Eukaryota</taxon>
        <taxon>Fungi</taxon>
        <taxon>Dikarya</taxon>
        <taxon>Ascomycota</taxon>
        <taxon>Pezizomycotina</taxon>
        <taxon>Dothideomycetes</taxon>
        <taxon>Dothideomycetes incertae sedis</taxon>
        <taxon>Microthyriales</taxon>
        <taxon>Microthyriaceae</taxon>
        <taxon>Microthyrium</taxon>
    </lineage>
</organism>
<gene>
    <name evidence="6" type="primary">MED10</name>
    <name evidence="7" type="ORF">BT63DRAFT_456491</name>
</gene>
<evidence type="ECO:0000256" key="3">
    <source>
        <dbReference type="ARBA" id="ARBA00023015"/>
    </source>
</evidence>